<dbReference type="SUPFAM" id="SSF52540">
    <property type="entry name" value="P-loop containing nucleoside triphosphate hydrolases"/>
    <property type="match status" value="1"/>
</dbReference>
<feature type="compositionally biased region" description="Basic residues" evidence="7">
    <location>
        <begin position="509"/>
        <end position="518"/>
    </location>
</feature>
<dbReference type="OrthoDB" id="422663at2759"/>
<dbReference type="InterPro" id="IPR011545">
    <property type="entry name" value="DEAD/DEAH_box_helicase_dom"/>
</dbReference>
<evidence type="ECO:0000259" key="8">
    <source>
        <dbReference type="PROSITE" id="PS51192"/>
    </source>
</evidence>
<feature type="compositionally biased region" description="Basic residues" evidence="7">
    <location>
        <begin position="199"/>
        <end position="211"/>
    </location>
</feature>
<feature type="region of interest" description="Disordered" evidence="7">
    <location>
        <begin position="24"/>
        <end position="271"/>
    </location>
</feature>
<comment type="function">
    <text evidence="6">RNA helicase.</text>
</comment>
<dbReference type="InterPro" id="IPR027417">
    <property type="entry name" value="P-loop_NTPase"/>
</dbReference>
<feature type="domain" description="Helicase ATP-binding" evidence="8">
    <location>
        <begin position="387"/>
        <end position="504"/>
    </location>
</feature>
<feature type="compositionally biased region" description="Basic and acidic residues" evidence="7">
    <location>
        <begin position="40"/>
        <end position="60"/>
    </location>
</feature>
<protein>
    <recommendedName>
        <fullName evidence="6">ATP-dependent RNA helicase</fullName>
        <ecNumber evidence="6">3.6.4.13</ecNumber>
    </recommendedName>
</protein>
<feature type="compositionally biased region" description="Basic residues" evidence="7">
    <location>
        <begin position="258"/>
        <end position="268"/>
    </location>
</feature>
<dbReference type="GO" id="GO:0016887">
    <property type="term" value="F:ATP hydrolysis activity"/>
    <property type="evidence" value="ECO:0007669"/>
    <property type="project" value="RHEA"/>
</dbReference>
<gene>
    <name evidence="10" type="ORF">THAOC_16870</name>
</gene>
<evidence type="ECO:0000256" key="5">
    <source>
        <dbReference type="ARBA" id="ARBA00022884"/>
    </source>
</evidence>
<evidence type="ECO:0000256" key="2">
    <source>
        <dbReference type="ARBA" id="ARBA00022801"/>
    </source>
</evidence>
<dbReference type="SMART" id="SM01178">
    <property type="entry name" value="DUF4217"/>
    <property type="match status" value="1"/>
</dbReference>
<evidence type="ECO:0000256" key="1">
    <source>
        <dbReference type="ARBA" id="ARBA00022741"/>
    </source>
</evidence>
<accession>K0SC39</accession>
<dbReference type="SMART" id="SM00487">
    <property type="entry name" value="DEXDc"/>
    <property type="match status" value="1"/>
</dbReference>
<dbReference type="AlphaFoldDB" id="K0SC39"/>
<dbReference type="CDD" id="cd18787">
    <property type="entry name" value="SF2_C_DEAD"/>
    <property type="match status" value="1"/>
</dbReference>
<dbReference type="Gene3D" id="3.40.50.300">
    <property type="entry name" value="P-loop containing nucleotide triphosphate hydrolases"/>
    <property type="match status" value="2"/>
</dbReference>
<keyword evidence="5 6" id="KW-0694">RNA-binding</keyword>
<dbReference type="InterPro" id="IPR025313">
    <property type="entry name" value="SPB4-like_CTE"/>
</dbReference>
<dbReference type="GO" id="GO:0003724">
    <property type="term" value="F:RNA helicase activity"/>
    <property type="evidence" value="ECO:0007669"/>
    <property type="project" value="UniProtKB-EC"/>
</dbReference>
<keyword evidence="2 6" id="KW-0378">Hydrolase</keyword>
<dbReference type="PROSITE" id="PS51192">
    <property type="entry name" value="HELICASE_ATP_BIND_1"/>
    <property type="match status" value="1"/>
</dbReference>
<keyword evidence="4 6" id="KW-0067">ATP-binding</keyword>
<comment type="catalytic activity">
    <reaction evidence="6">
        <text>ATP + H2O = ADP + phosphate + H(+)</text>
        <dbReference type="Rhea" id="RHEA:13065"/>
        <dbReference type="ChEBI" id="CHEBI:15377"/>
        <dbReference type="ChEBI" id="CHEBI:15378"/>
        <dbReference type="ChEBI" id="CHEBI:30616"/>
        <dbReference type="ChEBI" id="CHEBI:43474"/>
        <dbReference type="ChEBI" id="CHEBI:456216"/>
        <dbReference type="EC" id="3.6.4.13"/>
    </reaction>
</comment>
<feature type="compositionally biased region" description="Basic residues" evidence="7">
    <location>
        <begin position="241"/>
        <end position="251"/>
    </location>
</feature>
<name>K0SC39_THAOC</name>
<dbReference type="EC" id="3.6.4.13" evidence="6"/>
<evidence type="ECO:0000256" key="3">
    <source>
        <dbReference type="ARBA" id="ARBA00022806"/>
    </source>
</evidence>
<evidence type="ECO:0000313" key="11">
    <source>
        <dbReference type="Proteomes" id="UP000266841"/>
    </source>
</evidence>
<evidence type="ECO:0000313" key="10">
    <source>
        <dbReference type="EMBL" id="EJK62514.1"/>
    </source>
</evidence>
<dbReference type="PANTHER" id="PTHR24031">
    <property type="entry name" value="RNA HELICASE"/>
    <property type="match status" value="1"/>
</dbReference>
<organism evidence="10 11">
    <name type="scientific">Thalassiosira oceanica</name>
    <name type="common">Marine diatom</name>
    <dbReference type="NCBI Taxonomy" id="159749"/>
    <lineage>
        <taxon>Eukaryota</taxon>
        <taxon>Sar</taxon>
        <taxon>Stramenopiles</taxon>
        <taxon>Ochrophyta</taxon>
        <taxon>Bacillariophyta</taxon>
        <taxon>Coscinodiscophyceae</taxon>
        <taxon>Thalassiosirophycidae</taxon>
        <taxon>Thalassiosirales</taxon>
        <taxon>Thalassiosiraceae</taxon>
        <taxon>Thalassiosira</taxon>
    </lineage>
</organism>
<dbReference type="SMART" id="SM00490">
    <property type="entry name" value="HELICc"/>
    <property type="match status" value="1"/>
</dbReference>
<feature type="compositionally biased region" description="Basic and acidic residues" evidence="7">
    <location>
        <begin position="323"/>
        <end position="343"/>
    </location>
</feature>
<dbReference type="OMA" id="SAYPWIV"/>
<keyword evidence="1 6" id="KW-0547">Nucleotide-binding</keyword>
<dbReference type="PROSITE" id="PS00039">
    <property type="entry name" value="DEAD_ATP_HELICASE"/>
    <property type="match status" value="1"/>
</dbReference>
<feature type="region of interest" description="Disordered" evidence="7">
    <location>
        <begin position="509"/>
        <end position="546"/>
    </location>
</feature>
<evidence type="ECO:0000256" key="4">
    <source>
        <dbReference type="ARBA" id="ARBA00022840"/>
    </source>
</evidence>
<dbReference type="InterPro" id="IPR014001">
    <property type="entry name" value="Helicase_ATP-bd"/>
</dbReference>
<keyword evidence="3 6" id="KW-0347">Helicase</keyword>
<dbReference type="InterPro" id="IPR000629">
    <property type="entry name" value="RNA-helicase_DEAD-box_CS"/>
</dbReference>
<dbReference type="Pfam" id="PF13959">
    <property type="entry name" value="CTE_SPB4"/>
    <property type="match status" value="1"/>
</dbReference>
<dbReference type="Pfam" id="PF00270">
    <property type="entry name" value="DEAD"/>
    <property type="match status" value="1"/>
</dbReference>
<feature type="domain" description="Helicase C-terminal" evidence="9">
    <location>
        <begin position="551"/>
        <end position="735"/>
    </location>
</feature>
<feature type="compositionally biased region" description="Polar residues" evidence="7">
    <location>
        <begin position="101"/>
        <end position="113"/>
    </location>
</feature>
<dbReference type="eggNOG" id="KOG0348">
    <property type="taxonomic scope" value="Eukaryota"/>
</dbReference>
<evidence type="ECO:0000259" key="9">
    <source>
        <dbReference type="PROSITE" id="PS51194"/>
    </source>
</evidence>
<comment type="domain">
    <text evidence="6">The Q motif is unique to and characteristic of the DEAD box family of RNA helicases and controls ATP binding and hydrolysis.</text>
</comment>
<dbReference type="InterPro" id="IPR001650">
    <property type="entry name" value="Helicase_C-like"/>
</dbReference>
<dbReference type="GO" id="GO:0003723">
    <property type="term" value="F:RNA binding"/>
    <property type="evidence" value="ECO:0007669"/>
    <property type="project" value="UniProtKB-UniRule"/>
</dbReference>
<proteinExistence type="inferred from homology"/>
<reference evidence="10 11" key="1">
    <citation type="journal article" date="2012" name="Genome Biol.">
        <title>Genome and low-iron response of an oceanic diatom adapted to chronic iron limitation.</title>
        <authorList>
            <person name="Lommer M."/>
            <person name="Specht M."/>
            <person name="Roy A.S."/>
            <person name="Kraemer L."/>
            <person name="Andreson R."/>
            <person name="Gutowska M.A."/>
            <person name="Wolf J."/>
            <person name="Bergner S.V."/>
            <person name="Schilhabel M.B."/>
            <person name="Klostermeier U.C."/>
            <person name="Beiko R.G."/>
            <person name="Rosenstiel P."/>
            <person name="Hippler M."/>
            <person name="Laroche J."/>
        </authorList>
    </citation>
    <scope>NUCLEOTIDE SEQUENCE [LARGE SCALE GENOMIC DNA]</scope>
    <source>
        <strain evidence="10 11">CCMP1005</strain>
    </source>
</reference>
<dbReference type="Pfam" id="PF00271">
    <property type="entry name" value="Helicase_C"/>
    <property type="match status" value="1"/>
</dbReference>
<sequence length="870" mass="95088">MTAEDDCGLNLVYDPPSSLAGVAAALGGGGRGKPAKRAKNKYDRRREKGRRAKELAEQKRLKSSNGVGGDVIEKKNGGRGRQCADGQASASIEIEDETKSDPPSSQQTSNENEAVSAGAGCRIQSEPTSDKKAQTESSESIPSRVEKDDGQSGESDDADPAPAEEQQSNKRPPPQVRRLPDPPRRPRSRTRPPREGSTAKRRRTTRPRGRRTCPSSTPPPRPRQGRAGVQDDQVERAERSHLRRPRGRRGGGRGPERPRRRRRRRRRGGVVVSLREARAALEPRFDPHLGKREVPARAADDRPVGEYIGVAQPQQIVGEEEAEERRQQQPPDPVRDRLGEDPRLPPPHRAVARRRCFLGKAQEGRQIIGRNEAAMDLCSAYPWIVPGCLSGGEKRKSEKARLRKGISILVATPGRLLDHLGKTECLLLSLKGKLEWLVLDEADRLLDAGLGHQIGQIVQHLRSNQPRAGPGRDGVTWRSVLVSATISREMEGLAETMLGGGDGWVWARGRSKGGKSKVPKPGGGDEGDDDDVKPSSSSGGGSGLDHSAPRQLAQLYMVVSAKLRLASLVAFLAARAAQKERTVVFISTCDGVDYHHALFNSAECVLGESDDKDDSAEGRSEGMLGKKCPIYKLHGDVPHDKRMSTLESFGRSESAVLLATDVAARGLNFPDLDWIVQYDPPCETKDYVHRAGRSARAGRAGHALLFLLPSERRYVEVLRLRGLEDVSPLSLSATLTKAAELCPGVAQEGSAKAAGNTFSDGSGEAFTTAVQTRLEQTILDDDARYKTDMDKKFKGMDQKQRRKLQRKEKPVGPLLEGARKAFSAFVRAYPAKERAVRPIFNARALHLGHVARSLALKDAPRMGRRGGKKR</sequence>
<comment type="caution">
    <text evidence="10">The sequence shown here is derived from an EMBL/GenBank/DDBJ whole genome shotgun (WGS) entry which is preliminary data.</text>
</comment>
<evidence type="ECO:0000256" key="7">
    <source>
        <dbReference type="SAM" id="MobiDB-lite"/>
    </source>
</evidence>
<feature type="region of interest" description="Disordered" evidence="7">
    <location>
        <begin position="312"/>
        <end position="351"/>
    </location>
</feature>
<evidence type="ECO:0000256" key="6">
    <source>
        <dbReference type="RuleBase" id="RU365068"/>
    </source>
</evidence>
<comment type="similarity">
    <text evidence="6">Belongs to the DEAD box helicase family.</text>
</comment>
<feature type="non-terminal residue" evidence="10">
    <location>
        <position position="870"/>
    </location>
</feature>
<dbReference type="EMBL" id="AGNL01018818">
    <property type="protein sequence ID" value="EJK62514.1"/>
    <property type="molecule type" value="Genomic_DNA"/>
</dbReference>
<dbReference type="GO" id="GO:0005524">
    <property type="term" value="F:ATP binding"/>
    <property type="evidence" value="ECO:0007669"/>
    <property type="project" value="UniProtKB-UniRule"/>
</dbReference>
<dbReference type="Proteomes" id="UP000266841">
    <property type="component" value="Unassembled WGS sequence"/>
</dbReference>
<keyword evidence="11" id="KW-1185">Reference proteome</keyword>
<dbReference type="PROSITE" id="PS51194">
    <property type="entry name" value="HELICASE_CTER"/>
    <property type="match status" value="1"/>
</dbReference>